<comment type="subcellular location">
    <subcellularLocation>
        <location evidence="1">Mitochondrion outer membrane</location>
        <topology evidence="1">Single-pass membrane protein</topology>
    </subcellularLocation>
</comment>
<keyword evidence="12" id="KW-1185">Reference proteome</keyword>
<evidence type="ECO:0000256" key="2">
    <source>
        <dbReference type="ARBA" id="ARBA00022692"/>
    </source>
</evidence>
<evidence type="ECO:0000256" key="7">
    <source>
        <dbReference type="ARBA" id="ARBA00023128"/>
    </source>
</evidence>
<keyword evidence="4" id="KW-1000">Mitochondrion outer membrane</keyword>
<keyword evidence="6" id="KW-1133">Transmembrane helix</keyword>
<gene>
    <name evidence="11" type="ORF">B4U80_13179</name>
</gene>
<protein>
    <submittedName>
        <fullName evidence="11">Mitochondrial import receptor subunit TOM70-like isoform X2</fullName>
    </submittedName>
</protein>
<dbReference type="STRING" id="299467.A0A443SAZ9"/>
<dbReference type="Proteomes" id="UP000288716">
    <property type="component" value="Unassembled WGS sequence"/>
</dbReference>
<evidence type="ECO:0000313" key="11">
    <source>
        <dbReference type="EMBL" id="RWS24713.1"/>
    </source>
</evidence>
<dbReference type="AlphaFoldDB" id="A0A443SAZ9"/>
<keyword evidence="2" id="KW-0812">Transmembrane</keyword>
<evidence type="ECO:0000256" key="3">
    <source>
        <dbReference type="ARBA" id="ARBA00022737"/>
    </source>
</evidence>
<keyword evidence="3" id="KW-0677">Repeat</keyword>
<feature type="non-terminal residue" evidence="11">
    <location>
        <position position="1"/>
    </location>
</feature>
<dbReference type="SUPFAM" id="SSF48452">
    <property type="entry name" value="TPR-like"/>
    <property type="match status" value="1"/>
</dbReference>
<dbReference type="PANTHER" id="PTHR46208">
    <property type="entry name" value="MITOCHONDRIAL IMPORT RECEPTOR SUBUNIT TOM70"/>
    <property type="match status" value="1"/>
</dbReference>
<accession>A0A443SAZ9</accession>
<evidence type="ECO:0000256" key="10">
    <source>
        <dbReference type="PROSITE-ProRule" id="PRU00339"/>
    </source>
</evidence>
<dbReference type="GO" id="GO:0030943">
    <property type="term" value="F:mitochondrion targeting sequence binding"/>
    <property type="evidence" value="ECO:0007669"/>
    <property type="project" value="TreeGrafter"/>
</dbReference>
<proteinExistence type="inferred from homology"/>
<dbReference type="OrthoDB" id="66418at2759"/>
<feature type="repeat" description="TPR" evidence="10">
    <location>
        <begin position="187"/>
        <end position="220"/>
    </location>
</feature>
<comment type="caution">
    <text evidence="11">The sequence shown here is derived from an EMBL/GenBank/DDBJ whole genome shotgun (WGS) entry which is preliminary data.</text>
</comment>
<dbReference type="Gene3D" id="1.25.40.10">
    <property type="entry name" value="Tetratricopeptide repeat domain"/>
    <property type="match status" value="1"/>
</dbReference>
<dbReference type="InterPro" id="IPR019734">
    <property type="entry name" value="TPR_rpt"/>
</dbReference>
<organism evidence="11 12">
    <name type="scientific">Leptotrombidium deliense</name>
    <dbReference type="NCBI Taxonomy" id="299467"/>
    <lineage>
        <taxon>Eukaryota</taxon>
        <taxon>Metazoa</taxon>
        <taxon>Ecdysozoa</taxon>
        <taxon>Arthropoda</taxon>
        <taxon>Chelicerata</taxon>
        <taxon>Arachnida</taxon>
        <taxon>Acari</taxon>
        <taxon>Acariformes</taxon>
        <taxon>Trombidiformes</taxon>
        <taxon>Prostigmata</taxon>
        <taxon>Anystina</taxon>
        <taxon>Parasitengona</taxon>
        <taxon>Trombiculoidea</taxon>
        <taxon>Trombiculidae</taxon>
        <taxon>Leptotrombidium</taxon>
    </lineage>
</organism>
<sequence length="344" mass="39861">NHALFDELYDAEKITKFLSILENSPNIVNRKAKIYLTKAIICFFNQEGTEAEKFADVAVKSVQKDIKLKVTAMIHWANSKMATPLYRLNSILSAELLKIYEDAILLDKDNIDIYYHRAYCYLYLKLYDKMLTELERCIAMDSTFEAPHFLKFAGRYSFDDSICVNAIEMQKMFQQFDQYIRDHPDSTDAPIHYSKILEESGESKKALEVIHKALQQNPDNATLLVQKAKRIIAQNPEASRPILLQALNLNYAYKMELFMMLAIVESYDGKLKSAVTYCDKAMAETRNEDDIFHCAALREQMSSTLNTLKLLGFHNEQQISSYCRNVFQEKKRKLLHSSAFKRFS</sequence>
<dbReference type="VEuPathDB" id="VectorBase:LDEU007327"/>
<evidence type="ECO:0000256" key="8">
    <source>
        <dbReference type="ARBA" id="ARBA00023136"/>
    </source>
</evidence>
<evidence type="ECO:0000256" key="5">
    <source>
        <dbReference type="ARBA" id="ARBA00022803"/>
    </source>
</evidence>
<evidence type="ECO:0000256" key="1">
    <source>
        <dbReference type="ARBA" id="ARBA00004572"/>
    </source>
</evidence>
<dbReference type="InterPro" id="IPR011990">
    <property type="entry name" value="TPR-like_helical_dom_sf"/>
</dbReference>
<dbReference type="GO" id="GO:0045039">
    <property type="term" value="P:protein insertion into mitochondrial inner membrane"/>
    <property type="evidence" value="ECO:0007669"/>
    <property type="project" value="TreeGrafter"/>
</dbReference>
<dbReference type="EMBL" id="NCKV01004501">
    <property type="protein sequence ID" value="RWS24713.1"/>
    <property type="molecule type" value="Genomic_DNA"/>
</dbReference>
<reference evidence="11 12" key="1">
    <citation type="journal article" date="2018" name="Gigascience">
        <title>Genomes of trombidid mites reveal novel predicted allergens and laterally-transferred genes associated with secondary metabolism.</title>
        <authorList>
            <person name="Dong X."/>
            <person name="Chaisiri K."/>
            <person name="Xia D."/>
            <person name="Armstrong S.D."/>
            <person name="Fang Y."/>
            <person name="Donnelly M.J."/>
            <person name="Kadowaki T."/>
            <person name="McGarry J.W."/>
            <person name="Darby A.C."/>
            <person name="Makepeace B.L."/>
        </authorList>
    </citation>
    <scope>NUCLEOTIDE SEQUENCE [LARGE SCALE GENOMIC DNA]</scope>
    <source>
        <strain evidence="11">UoL-UT</strain>
    </source>
</reference>
<name>A0A443SAZ9_9ACAR</name>
<evidence type="ECO:0000256" key="6">
    <source>
        <dbReference type="ARBA" id="ARBA00022989"/>
    </source>
</evidence>
<keyword evidence="8" id="KW-0472">Membrane</keyword>
<comment type="similarity">
    <text evidence="9">Belongs to the Tom70 family.</text>
</comment>
<evidence type="ECO:0000313" key="12">
    <source>
        <dbReference type="Proteomes" id="UP000288716"/>
    </source>
</evidence>
<dbReference type="GO" id="GO:0005741">
    <property type="term" value="C:mitochondrial outer membrane"/>
    <property type="evidence" value="ECO:0007669"/>
    <property type="project" value="UniProtKB-SubCell"/>
</dbReference>
<dbReference type="PANTHER" id="PTHR46208:SF1">
    <property type="entry name" value="MITOCHONDRIAL IMPORT RECEPTOR SUBUNIT TOM70"/>
    <property type="match status" value="1"/>
</dbReference>
<keyword evidence="7" id="KW-0496">Mitochondrion</keyword>
<evidence type="ECO:0000256" key="4">
    <source>
        <dbReference type="ARBA" id="ARBA00022787"/>
    </source>
</evidence>
<evidence type="ECO:0000256" key="9">
    <source>
        <dbReference type="ARBA" id="ARBA00038030"/>
    </source>
</evidence>
<keyword evidence="11" id="KW-0675">Receptor</keyword>
<dbReference type="PROSITE" id="PS50005">
    <property type="entry name" value="TPR"/>
    <property type="match status" value="1"/>
</dbReference>
<dbReference type="GO" id="GO:0030150">
    <property type="term" value="P:protein import into mitochondrial matrix"/>
    <property type="evidence" value="ECO:0007669"/>
    <property type="project" value="TreeGrafter"/>
</dbReference>
<dbReference type="SMART" id="SM00028">
    <property type="entry name" value="TPR"/>
    <property type="match status" value="3"/>
</dbReference>
<keyword evidence="5 10" id="KW-0802">TPR repeat</keyword>
<dbReference type="GO" id="GO:0008320">
    <property type="term" value="F:protein transmembrane transporter activity"/>
    <property type="evidence" value="ECO:0007669"/>
    <property type="project" value="TreeGrafter"/>
</dbReference>